<dbReference type="Pfam" id="PF12796">
    <property type="entry name" value="Ank_2"/>
    <property type="match status" value="4"/>
</dbReference>
<dbReference type="AlphaFoldDB" id="A0A9Q0LFY0"/>
<dbReference type="Pfam" id="PF00651">
    <property type="entry name" value="BTB"/>
    <property type="match status" value="1"/>
</dbReference>
<organism evidence="6 7">
    <name type="scientific">Anaeramoeba ignava</name>
    <name type="common">Anaerobic marine amoeba</name>
    <dbReference type="NCBI Taxonomy" id="1746090"/>
    <lineage>
        <taxon>Eukaryota</taxon>
        <taxon>Metamonada</taxon>
        <taxon>Anaeramoebidae</taxon>
        <taxon>Anaeramoeba</taxon>
    </lineage>
</organism>
<sequence length="733" mass="85892">MKKTNKNKKKEIELHKACQSQAQNAFERIKNLIENGEDVNIKSDYKQTPLHLVCQKQKKDNVIEIVKYLISKGADVNARNKRGKSPLDFTCQYQKKKNLIEIMKILFSNGANFKEGYYLDETPLELLLKYQKEKDILFEAMNLLIENGISLNPEKSDRPSLSHAFEYQKEYAIEIMNFLISKGLDITKKDSFKQTPLHYICQFPIKKSIKVIKFLISKGININSIDIGNVTPLHLAFENQTDQSLKIIKYLLENGAKSSINLKTNFRKETPLHLIFQSRNRDPLEIIKLLISNGADVNSQNERRKTPLHFACKFEQQNSFGVVKFLIANGADANAKDQKNRTPLNYAFKCFLNNYLLTFKNSKTEIEEEVFKTIKHLIENGADVNIIDDNGKTLLQLICEKEIIHKTKNPKISEVIKLLIQKIHNIDLNIEIENDLYGKIPLFYPIYKYDQDLITLLMINNADISKLTDKQITKEIIDLFPKIYSINQDLNNLLNSNDNLSDFEIETNDSFKFKVHKQILLLRFDYNQLNLQKFINNCKRKPKEIVEIAINFIYTGFPNFDNLIQRLQILKNLLEEEEEELKTKETKQNEINEEFFKEIGFDLNWIKSKSKRKGIIKDLSKLYEENDSKKDFTIICENGKEIKVHKLILFLRSELFKGMFQLNIRDTSNEVHDYSRKSFETINQFIYFLYHDKIEENKFNSKIIEEFEDIKDYFQLNLNSIIDLILNDLISSN</sequence>
<dbReference type="PROSITE" id="PS50088">
    <property type="entry name" value="ANK_REPEAT"/>
    <property type="match status" value="4"/>
</dbReference>
<feature type="repeat" description="ANK" evidence="3">
    <location>
        <begin position="45"/>
        <end position="81"/>
    </location>
</feature>
<name>A0A9Q0LFY0_ANAIG</name>
<evidence type="ECO:0000256" key="4">
    <source>
        <dbReference type="SAM" id="Coils"/>
    </source>
</evidence>
<keyword evidence="4" id="KW-0175">Coiled coil</keyword>
<gene>
    <name evidence="6" type="ORF">M0811_09885</name>
</gene>
<proteinExistence type="predicted"/>
<accession>A0A9Q0LFY0</accession>
<evidence type="ECO:0000256" key="1">
    <source>
        <dbReference type="ARBA" id="ARBA00022737"/>
    </source>
</evidence>
<evidence type="ECO:0000256" key="2">
    <source>
        <dbReference type="ARBA" id="ARBA00023043"/>
    </source>
</evidence>
<feature type="repeat" description="ANK" evidence="3">
    <location>
        <begin position="303"/>
        <end position="338"/>
    </location>
</feature>
<evidence type="ECO:0000313" key="6">
    <source>
        <dbReference type="EMBL" id="KAJ5071725.1"/>
    </source>
</evidence>
<dbReference type="PANTHER" id="PTHR24134:SF9">
    <property type="entry name" value="ANKYRIN REPEAT AND SOCS BOX PROTEIN 8"/>
    <property type="match status" value="1"/>
</dbReference>
<evidence type="ECO:0000256" key="3">
    <source>
        <dbReference type="PROSITE-ProRule" id="PRU00023"/>
    </source>
</evidence>
<keyword evidence="2 3" id="KW-0040">ANK repeat</keyword>
<dbReference type="Gene3D" id="1.25.40.20">
    <property type="entry name" value="Ankyrin repeat-containing domain"/>
    <property type="match status" value="4"/>
</dbReference>
<feature type="repeat" description="ANK" evidence="3">
    <location>
        <begin position="267"/>
        <end position="302"/>
    </location>
</feature>
<evidence type="ECO:0000313" key="7">
    <source>
        <dbReference type="Proteomes" id="UP001149090"/>
    </source>
</evidence>
<protein>
    <submittedName>
        <fullName evidence="6">Ankyrin repeat</fullName>
    </submittedName>
</protein>
<keyword evidence="1" id="KW-0677">Repeat</keyword>
<dbReference type="PANTHER" id="PTHR24134">
    <property type="entry name" value="ANKYRIN REPEAT-CONTAINING PROTEIN DDB_G0279043"/>
    <property type="match status" value="1"/>
</dbReference>
<feature type="coiled-coil region" evidence="4">
    <location>
        <begin position="560"/>
        <end position="594"/>
    </location>
</feature>
<dbReference type="SMART" id="SM00248">
    <property type="entry name" value="ANK"/>
    <property type="match status" value="12"/>
</dbReference>
<feature type="domain" description="BTB" evidence="5">
    <location>
        <begin position="630"/>
        <end position="698"/>
    </location>
</feature>
<dbReference type="InterPro" id="IPR036770">
    <property type="entry name" value="Ankyrin_rpt-contain_sf"/>
</dbReference>
<comment type="caution">
    <text evidence="6">The sequence shown here is derived from an EMBL/GenBank/DDBJ whole genome shotgun (WGS) entry which is preliminary data.</text>
</comment>
<dbReference type="OrthoDB" id="341259at2759"/>
<dbReference type="CDD" id="cd18186">
    <property type="entry name" value="BTB_POZ_ZBTB_KLHL-like"/>
    <property type="match status" value="1"/>
</dbReference>
<dbReference type="InterPro" id="IPR000210">
    <property type="entry name" value="BTB/POZ_dom"/>
</dbReference>
<dbReference type="PROSITE" id="PS50097">
    <property type="entry name" value="BTB"/>
    <property type="match status" value="1"/>
</dbReference>
<dbReference type="Gene3D" id="3.30.710.10">
    <property type="entry name" value="Potassium Channel Kv1.1, Chain A"/>
    <property type="match status" value="2"/>
</dbReference>
<dbReference type="PROSITE" id="PS50297">
    <property type="entry name" value="ANK_REP_REGION"/>
    <property type="match status" value="4"/>
</dbReference>
<dbReference type="SUPFAM" id="SSF54695">
    <property type="entry name" value="POZ domain"/>
    <property type="match status" value="1"/>
</dbReference>
<dbReference type="EMBL" id="JAPDFW010000085">
    <property type="protein sequence ID" value="KAJ5071725.1"/>
    <property type="molecule type" value="Genomic_DNA"/>
</dbReference>
<dbReference type="InterPro" id="IPR011333">
    <property type="entry name" value="SKP1/BTB/POZ_sf"/>
</dbReference>
<feature type="repeat" description="ANK" evidence="3">
    <location>
        <begin position="228"/>
        <end position="263"/>
    </location>
</feature>
<reference evidence="6" key="1">
    <citation type="submission" date="2022-10" db="EMBL/GenBank/DDBJ databases">
        <title>Novel sulphate-reducing endosymbionts in the free-living metamonad Anaeramoeba.</title>
        <authorList>
            <person name="Jerlstrom-Hultqvist J."/>
            <person name="Cepicka I."/>
            <person name="Gallot-Lavallee L."/>
            <person name="Salas-Leiva D."/>
            <person name="Curtis B.A."/>
            <person name="Zahonova K."/>
            <person name="Pipaliya S."/>
            <person name="Dacks J."/>
            <person name="Roger A.J."/>
        </authorList>
    </citation>
    <scope>NUCLEOTIDE SEQUENCE</scope>
    <source>
        <strain evidence="6">BMAN</strain>
    </source>
</reference>
<dbReference type="SUPFAM" id="SSF48403">
    <property type="entry name" value="Ankyrin repeat"/>
    <property type="match status" value="2"/>
</dbReference>
<dbReference type="Proteomes" id="UP001149090">
    <property type="component" value="Unassembled WGS sequence"/>
</dbReference>
<evidence type="ECO:0000259" key="5">
    <source>
        <dbReference type="PROSITE" id="PS50097"/>
    </source>
</evidence>
<keyword evidence="7" id="KW-1185">Reference proteome</keyword>
<dbReference type="InterPro" id="IPR002110">
    <property type="entry name" value="Ankyrin_rpt"/>
</dbReference>